<dbReference type="OrthoDB" id="657187at2759"/>
<sequence length="132" mass="14808">MAEERDSITGSPHSPKNNVRSTLCFSCCFPHNRIRPRLVHSSSLQKPRGLITAFPHLKEKCTNFISRIGRHHRRHSADFHYDPLSYALNFEDNAADDRSVHDLKSFSARLPSSPPSKTSPTANATAEIVARS</sequence>
<dbReference type="PANTHER" id="PTHR33168">
    <property type="entry name" value="STRESS INDUCED PROTEIN-RELATED"/>
    <property type="match status" value="1"/>
</dbReference>
<comment type="caution">
    <text evidence="2">The sequence shown here is derived from an EMBL/GenBank/DDBJ whole genome shotgun (WGS) entry which is preliminary data.</text>
</comment>
<gene>
    <name evidence="2" type="ORF">Lalb_Chr12g0198511</name>
</gene>
<dbReference type="Proteomes" id="UP000447434">
    <property type="component" value="Chromosome 12"/>
</dbReference>
<dbReference type="AlphaFoldDB" id="A0A6A4PLL9"/>
<evidence type="ECO:0000256" key="1">
    <source>
        <dbReference type="SAM" id="MobiDB-lite"/>
    </source>
</evidence>
<evidence type="ECO:0000313" key="3">
    <source>
        <dbReference type="Proteomes" id="UP000447434"/>
    </source>
</evidence>
<accession>A0A6A4PLL9</accession>
<feature type="compositionally biased region" description="Low complexity" evidence="1">
    <location>
        <begin position="115"/>
        <end position="126"/>
    </location>
</feature>
<organism evidence="2 3">
    <name type="scientific">Lupinus albus</name>
    <name type="common">White lupine</name>
    <name type="synonym">Lupinus termis</name>
    <dbReference type="NCBI Taxonomy" id="3870"/>
    <lineage>
        <taxon>Eukaryota</taxon>
        <taxon>Viridiplantae</taxon>
        <taxon>Streptophyta</taxon>
        <taxon>Embryophyta</taxon>
        <taxon>Tracheophyta</taxon>
        <taxon>Spermatophyta</taxon>
        <taxon>Magnoliopsida</taxon>
        <taxon>eudicotyledons</taxon>
        <taxon>Gunneridae</taxon>
        <taxon>Pentapetalae</taxon>
        <taxon>rosids</taxon>
        <taxon>fabids</taxon>
        <taxon>Fabales</taxon>
        <taxon>Fabaceae</taxon>
        <taxon>Papilionoideae</taxon>
        <taxon>50 kb inversion clade</taxon>
        <taxon>genistoids sensu lato</taxon>
        <taxon>core genistoids</taxon>
        <taxon>Genisteae</taxon>
        <taxon>Lupinus</taxon>
    </lineage>
</organism>
<name>A0A6A4PLL9_LUPAL</name>
<evidence type="ECO:0000313" key="2">
    <source>
        <dbReference type="EMBL" id="KAE9602336.1"/>
    </source>
</evidence>
<protein>
    <submittedName>
        <fullName evidence="2">Uncharacterized protein</fullName>
    </submittedName>
</protein>
<proteinExistence type="predicted"/>
<feature type="region of interest" description="Disordered" evidence="1">
    <location>
        <begin position="106"/>
        <end position="132"/>
    </location>
</feature>
<dbReference type="EMBL" id="WOCE01000012">
    <property type="protein sequence ID" value="KAE9602336.1"/>
    <property type="molecule type" value="Genomic_DNA"/>
</dbReference>
<reference evidence="3" key="1">
    <citation type="journal article" date="2020" name="Nat. Commun.">
        <title>Genome sequence of the cluster root forming white lupin.</title>
        <authorList>
            <person name="Hufnagel B."/>
            <person name="Marques A."/>
            <person name="Soriano A."/>
            <person name="Marques L."/>
            <person name="Divol F."/>
            <person name="Doumas P."/>
            <person name="Sallet E."/>
            <person name="Mancinotti D."/>
            <person name="Carrere S."/>
            <person name="Marande W."/>
            <person name="Arribat S."/>
            <person name="Keller J."/>
            <person name="Huneau C."/>
            <person name="Blein T."/>
            <person name="Aime D."/>
            <person name="Laguerre M."/>
            <person name="Taylor J."/>
            <person name="Schubert V."/>
            <person name="Nelson M."/>
            <person name="Geu-Flores F."/>
            <person name="Crespi M."/>
            <person name="Gallardo-Guerrero K."/>
            <person name="Delaux P.-M."/>
            <person name="Salse J."/>
            <person name="Berges H."/>
            <person name="Guyot R."/>
            <person name="Gouzy J."/>
            <person name="Peret B."/>
        </authorList>
    </citation>
    <scope>NUCLEOTIDE SEQUENCE [LARGE SCALE GENOMIC DNA]</scope>
    <source>
        <strain evidence="3">cv. Amiga</strain>
    </source>
</reference>
<keyword evidence="3" id="KW-1185">Reference proteome</keyword>